<dbReference type="InterPro" id="IPR025719">
    <property type="entry name" value="MYRF_C2"/>
</dbReference>
<feature type="compositionally biased region" description="Polar residues" evidence="8">
    <location>
        <begin position="83"/>
        <end position="92"/>
    </location>
</feature>
<dbReference type="Pfam" id="PF13884">
    <property type="entry name" value="Peptidase_S74"/>
    <property type="match status" value="1"/>
</dbReference>
<feature type="domain" description="NDT80" evidence="10">
    <location>
        <begin position="128"/>
        <end position="390"/>
    </location>
</feature>
<dbReference type="Gene3D" id="2.60.40.1390">
    <property type="entry name" value="NDT80 DNA-binding domain"/>
    <property type="match status" value="1"/>
</dbReference>
<dbReference type="AlphaFoldDB" id="A0A6P7NG44"/>
<dbReference type="InterPro" id="IPR051577">
    <property type="entry name" value="MRF-like"/>
</dbReference>
<evidence type="ECO:0000259" key="10">
    <source>
        <dbReference type="PROSITE" id="PS51517"/>
    </source>
</evidence>
<dbReference type="GeneID" id="114862504"/>
<dbReference type="PANTHER" id="PTHR13029">
    <property type="match status" value="1"/>
</dbReference>
<dbReference type="GO" id="GO:0016540">
    <property type="term" value="P:protein autoprocessing"/>
    <property type="evidence" value="ECO:0007669"/>
    <property type="project" value="InterPro"/>
</dbReference>
<evidence type="ECO:0000256" key="3">
    <source>
        <dbReference type="ARBA" id="ARBA00022692"/>
    </source>
</evidence>
<evidence type="ECO:0000313" key="15">
    <source>
        <dbReference type="RefSeq" id="XP_055368085.1"/>
    </source>
</evidence>
<dbReference type="GO" id="GO:0043565">
    <property type="term" value="F:sequence-specific DNA binding"/>
    <property type="evidence" value="ECO:0007669"/>
    <property type="project" value="TreeGrafter"/>
</dbReference>
<feature type="domain" description="Peptidase S74" evidence="11">
    <location>
        <begin position="436"/>
        <end position="544"/>
    </location>
</feature>
<dbReference type="KEGG" id="bspl:114862504"/>
<dbReference type="Pfam" id="PF13887">
    <property type="entry name" value="MYRF_ICA"/>
    <property type="match status" value="1"/>
</dbReference>
<comment type="subcellular location">
    <subcellularLocation>
        <location evidence="1">Membrane</location>
        <topology evidence="1">Single-pass membrane protein</topology>
    </subcellularLocation>
</comment>
<gene>
    <name evidence="13 14 15" type="primary">LOC114862504</name>
</gene>
<dbReference type="RefSeq" id="XP_055368085.1">
    <property type="nucleotide sequence ID" value="XM_055512110.1"/>
</dbReference>
<evidence type="ECO:0000313" key="14">
    <source>
        <dbReference type="RefSeq" id="XP_040928413.1"/>
    </source>
</evidence>
<dbReference type="Proteomes" id="UP000515150">
    <property type="component" value="Chromosome 9"/>
</dbReference>
<evidence type="ECO:0000256" key="1">
    <source>
        <dbReference type="ARBA" id="ARBA00004167"/>
    </source>
</evidence>
<dbReference type="Pfam" id="PF05224">
    <property type="entry name" value="NDT80_PhoG"/>
    <property type="match status" value="1"/>
</dbReference>
<feature type="compositionally biased region" description="Basic and acidic residues" evidence="8">
    <location>
        <begin position="584"/>
        <end position="593"/>
    </location>
</feature>
<dbReference type="InterPro" id="IPR024061">
    <property type="entry name" value="NDT80_DNA-bd_dom"/>
</dbReference>
<feature type="DNA-binding region" description="NDT80" evidence="7">
    <location>
        <begin position="128"/>
        <end position="390"/>
    </location>
</feature>
<evidence type="ECO:0000256" key="6">
    <source>
        <dbReference type="ARBA" id="ARBA00023136"/>
    </source>
</evidence>
<keyword evidence="6 9" id="KW-0472">Membrane</keyword>
<evidence type="ECO:0000256" key="4">
    <source>
        <dbReference type="ARBA" id="ARBA00022989"/>
    </source>
</evidence>
<dbReference type="InterPro" id="IPR030392">
    <property type="entry name" value="S74_ICA"/>
</dbReference>
<evidence type="ECO:0000259" key="11">
    <source>
        <dbReference type="PROSITE" id="PS51688"/>
    </source>
</evidence>
<feature type="transmembrane region" description="Helical" evidence="9">
    <location>
        <begin position="606"/>
        <end position="631"/>
    </location>
</feature>
<dbReference type="GO" id="GO:0005634">
    <property type="term" value="C:nucleus"/>
    <property type="evidence" value="ECO:0007669"/>
    <property type="project" value="TreeGrafter"/>
</dbReference>
<evidence type="ECO:0000256" key="7">
    <source>
        <dbReference type="PROSITE-ProRule" id="PRU00850"/>
    </source>
</evidence>
<accession>A0A6P7NG44</accession>
<evidence type="ECO:0000313" key="12">
    <source>
        <dbReference type="Proteomes" id="UP000515150"/>
    </source>
</evidence>
<feature type="region of interest" description="Disordered" evidence="8">
    <location>
        <begin position="128"/>
        <end position="163"/>
    </location>
</feature>
<feature type="region of interest" description="Disordered" evidence="8">
    <location>
        <begin position="561"/>
        <end position="597"/>
    </location>
</feature>
<evidence type="ECO:0000313" key="13">
    <source>
        <dbReference type="RefSeq" id="XP_040928412.1"/>
    </source>
</evidence>
<evidence type="ECO:0000256" key="2">
    <source>
        <dbReference type="ARBA" id="ARBA00008221"/>
    </source>
</evidence>
<evidence type="ECO:0000256" key="8">
    <source>
        <dbReference type="SAM" id="MobiDB-lite"/>
    </source>
</evidence>
<protein>
    <submittedName>
        <fullName evidence="13 14">Myelin regulatory factor-like protein isoform X1</fullName>
    </submittedName>
</protein>
<organism evidence="12 13">
    <name type="scientific">Betta splendens</name>
    <name type="common">Siamese fighting fish</name>
    <dbReference type="NCBI Taxonomy" id="158456"/>
    <lineage>
        <taxon>Eukaryota</taxon>
        <taxon>Metazoa</taxon>
        <taxon>Chordata</taxon>
        <taxon>Craniata</taxon>
        <taxon>Vertebrata</taxon>
        <taxon>Euteleostomi</taxon>
        <taxon>Actinopterygii</taxon>
        <taxon>Neopterygii</taxon>
        <taxon>Teleostei</taxon>
        <taxon>Neoteleostei</taxon>
        <taxon>Acanthomorphata</taxon>
        <taxon>Anabantaria</taxon>
        <taxon>Anabantiformes</taxon>
        <taxon>Anabantoidei</taxon>
        <taxon>Osphronemidae</taxon>
        <taxon>Betta</taxon>
    </lineage>
</organism>
<dbReference type="PROSITE" id="PS51688">
    <property type="entry name" value="ICA"/>
    <property type="match status" value="1"/>
</dbReference>
<dbReference type="Pfam" id="PF13888">
    <property type="entry name" value="MRF_C2"/>
    <property type="match status" value="1"/>
</dbReference>
<keyword evidence="12" id="KW-1185">Reference proteome</keyword>
<sequence length="892" mass="97661">MEPESGRLPIQVLGENEALQQFFSGQDVSGVLDSSVVDTSILERYLSSDIDPSSFMLPESPPDSSSEACSPAQIPDVHRDPSYWTQRPTASSCPFTDRGAELLTHDQLRSLGLTHAVTYAKHQPVSELPCSQPAASTSTPHACSPGNKRRRRSESEEPSAGGDACCEGTAAGAGGAGGAAGAAGARPGAGLGLTGSYQLLTWEPFRPEQWSPLYDSGHQTLSPPAYCVDTDKGFNYSTADEAFVCQKKNHFQVSVHIGVAAEPRYVRTPAGPREAHHFQIQVFGLKLEDPSHLVTIEQSQPDRSKKPFLPVRVGLPGGKITKVTLGRLHFSETTANNMRKKGKPNPDQRYFQMVVGLYAVVREEAFIVAALASDRLIVRASNPGQFETDGDALWQRGAAHDAVVCSGRVGVNTDAPDEALVVCGNAKVMGAIMQPSDLRAKQKVQEVDAEQQLKRITQMRIVEFDYKPEFASTMGIDRVHQTGVIAQEVKELLPSAVKDVGDVTCSDGDRISHFLMVDKEQIFMENVGAVQQLSKLTDNLETRINELEVWNQRLAKLKSLTGSLRSSGKPGKLSGAPASSPDPSKSEKVPEHGRSRRCGRWRRHKAFRAGVFAVLAAMAVCVISITALYLVNLTEDGSEGLHGSSSNGSAAPVPTTVWTSSATRPPGLWPPAVDFCELLYCDQVHCCPTKAADRAESGGTEATEKSVVSGENRREQNMNRTCNTEHASLCSSTEREKLYQKLKSSGDWRNTSIHSFLIKENQQLIDSTYCLRDECGPHRYVYRVPVSRFVPVNMRITLLMNSTELLVVHLCRFDESLDCSGLLDKNTITGSVYPSNTQGEHEWPLHVARLYQSSYHFRSTVAGQADCSTDHHFEGALFTDYIFHFYRRCTDS</sequence>
<keyword evidence="3 9" id="KW-0812">Transmembrane</keyword>
<proteinExistence type="inferred from homology"/>
<dbReference type="PANTHER" id="PTHR13029:SF17">
    <property type="entry name" value="MYELIN REGULATORY FACTOR-LIKE PROTEIN"/>
    <property type="match status" value="1"/>
</dbReference>
<dbReference type="InterPro" id="IPR026932">
    <property type="entry name" value="MYRF_ICA"/>
</dbReference>
<keyword evidence="4 9" id="KW-1133">Transmembrane helix</keyword>
<dbReference type="SUPFAM" id="SSF49417">
    <property type="entry name" value="p53-like transcription factors"/>
    <property type="match status" value="1"/>
</dbReference>
<dbReference type="InterPro" id="IPR037141">
    <property type="entry name" value="NDT80_DNA-bd_dom_sf"/>
</dbReference>
<evidence type="ECO:0000256" key="5">
    <source>
        <dbReference type="ARBA" id="ARBA00023125"/>
    </source>
</evidence>
<dbReference type="GO" id="GO:0045893">
    <property type="term" value="P:positive regulation of DNA-templated transcription"/>
    <property type="evidence" value="ECO:0007669"/>
    <property type="project" value="TreeGrafter"/>
</dbReference>
<dbReference type="InterPro" id="IPR008967">
    <property type="entry name" value="p53-like_TF_DNA-bd_sf"/>
</dbReference>
<name>A0A6P7NG44_BETSP</name>
<dbReference type="RefSeq" id="XP_040928412.1">
    <property type="nucleotide sequence ID" value="XM_041072478.2"/>
</dbReference>
<dbReference type="RefSeq" id="XP_040928413.1">
    <property type="nucleotide sequence ID" value="XM_041072479.2"/>
</dbReference>
<feature type="region of interest" description="Disordered" evidence="8">
    <location>
        <begin position="639"/>
        <end position="658"/>
    </location>
</feature>
<dbReference type="GO" id="GO:0003700">
    <property type="term" value="F:DNA-binding transcription factor activity"/>
    <property type="evidence" value="ECO:0007669"/>
    <property type="project" value="UniProtKB-UniRule"/>
</dbReference>
<feature type="region of interest" description="Disordered" evidence="8">
    <location>
        <begin position="51"/>
        <end position="92"/>
    </location>
</feature>
<comment type="similarity">
    <text evidence="2">Belongs to the MRF family.</text>
</comment>
<feature type="region of interest" description="Disordered" evidence="8">
    <location>
        <begin position="695"/>
        <end position="718"/>
    </location>
</feature>
<reference evidence="13 14" key="1">
    <citation type="submission" date="2025-04" db="UniProtKB">
        <authorList>
            <consortium name="RefSeq"/>
        </authorList>
    </citation>
    <scope>IDENTIFICATION</scope>
</reference>
<dbReference type="PROSITE" id="PS51517">
    <property type="entry name" value="NDT80"/>
    <property type="match status" value="1"/>
</dbReference>
<dbReference type="OrthoDB" id="27041at2759"/>
<evidence type="ECO:0000256" key="9">
    <source>
        <dbReference type="SAM" id="Phobius"/>
    </source>
</evidence>
<dbReference type="GO" id="GO:0005789">
    <property type="term" value="C:endoplasmic reticulum membrane"/>
    <property type="evidence" value="ECO:0007669"/>
    <property type="project" value="TreeGrafter"/>
</dbReference>
<keyword evidence="5 7" id="KW-0238">DNA-binding</keyword>